<protein>
    <recommendedName>
        <fullName evidence="5">Coiled-coil domain-containing protein 37</fullName>
    </recommendedName>
</protein>
<sequence length="448" mass="52146">MGQKIDNPQHMQNNSAPCKQRHDSPDQKTFLNEQETDSDDEQYNELRRKDSEESLKTSRSKAKKLTKALLKKMVQVKLVEYNFREVNYISEQCQKKFEETSVNARIFSERQGKVKQEKYSTNEELTDKIRTNKREPPMFDEIRPEYNRYLNILLKRPPSEWQEALRTTDLREPARVQGSERGLDSSAGGVLPPPHTDTLVTDGNVDGDSSQSEEKLELFSSEPHQILDLVTEFTDQVLSLTRISNWVDEPLKELMQDIETNSRKMEEDGETLTLQLDEMKDRIASDQERAATLKRKVQLHDSLKTEDHDTISDALGVKISEVHRCCVDSRLTYLSTLEKLSSVEYRISLLFQFMESIPKGSLETLRLIKDSDRSSRLREEQVKLEREKHLEMLKKCKQRSMDEGKKKTGRKLRPRCFPVEQKITVSEEDNIPAEEELHAFLFTTEDDE</sequence>
<dbReference type="PANTHER" id="PTHR21683:SF3">
    <property type="entry name" value="CILIA AND FLAGELLA ASSOCIATED PROTEIN 100"/>
    <property type="match status" value="1"/>
</dbReference>
<feature type="region of interest" description="Disordered" evidence="2">
    <location>
        <begin position="170"/>
        <end position="199"/>
    </location>
</feature>
<keyword evidence="1" id="KW-0175">Coiled coil</keyword>
<dbReference type="PANTHER" id="PTHR21683">
    <property type="entry name" value="COILED-COIL DOMAIN-CONTAINING PROTEIN 42 LIKE-2-LIKE-RELATED"/>
    <property type="match status" value="1"/>
</dbReference>
<organism evidence="3 4">
    <name type="scientific">Champsocephalus gunnari</name>
    <name type="common">Mackerel icefish</name>
    <dbReference type="NCBI Taxonomy" id="52237"/>
    <lineage>
        <taxon>Eukaryota</taxon>
        <taxon>Metazoa</taxon>
        <taxon>Chordata</taxon>
        <taxon>Craniata</taxon>
        <taxon>Vertebrata</taxon>
        <taxon>Euteleostomi</taxon>
        <taxon>Actinopterygii</taxon>
        <taxon>Neopterygii</taxon>
        <taxon>Teleostei</taxon>
        <taxon>Neoteleostei</taxon>
        <taxon>Acanthomorphata</taxon>
        <taxon>Eupercaria</taxon>
        <taxon>Perciformes</taxon>
        <taxon>Notothenioidei</taxon>
        <taxon>Channichthyidae</taxon>
        <taxon>Champsocephalus</taxon>
    </lineage>
</organism>
<evidence type="ECO:0008006" key="5">
    <source>
        <dbReference type="Google" id="ProtNLM"/>
    </source>
</evidence>
<evidence type="ECO:0000256" key="1">
    <source>
        <dbReference type="SAM" id="Coils"/>
    </source>
</evidence>
<dbReference type="Proteomes" id="UP001331515">
    <property type="component" value="Unassembled WGS sequence"/>
</dbReference>
<dbReference type="AlphaFoldDB" id="A0AAN8E254"/>
<feature type="coiled-coil region" evidence="1">
    <location>
        <begin position="262"/>
        <end position="296"/>
    </location>
</feature>
<feature type="region of interest" description="Disordered" evidence="2">
    <location>
        <begin position="1"/>
        <end position="59"/>
    </location>
</feature>
<reference evidence="3 4" key="1">
    <citation type="journal article" date="2023" name="Mol. Biol. Evol.">
        <title>Genomics of Secondarily Temperate Adaptation in the Only Non-Antarctic Icefish.</title>
        <authorList>
            <person name="Rivera-Colon A.G."/>
            <person name="Rayamajhi N."/>
            <person name="Minhas B.F."/>
            <person name="Madrigal G."/>
            <person name="Bilyk K.T."/>
            <person name="Yoon V."/>
            <person name="Hune M."/>
            <person name="Gregory S."/>
            <person name="Cheng C.H.C."/>
            <person name="Catchen J.M."/>
        </authorList>
    </citation>
    <scope>NUCLEOTIDE SEQUENCE [LARGE SCALE GENOMIC DNA]</scope>
    <source>
        <tissue evidence="3">White muscle</tissue>
    </source>
</reference>
<keyword evidence="4" id="KW-1185">Reference proteome</keyword>
<proteinExistence type="predicted"/>
<accession>A0AAN8E254</accession>
<feature type="compositionally biased region" description="Acidic residues" evidence="2">
    <location>
        <begin position="34"/>
        <end position="43"/>
    </location>
</feature>
<name>A0AAN8E254_CHAGU</name>
<gene>
    <name evidence="3" type="ORF">CgunFtcFv8_013827</name>
</gene>
<comment type="caution">
    <text evidence="3">The sequence shown here is derived from an EMBL/GenBank/DDBJ whole genome shotgun (WGS) entry which is preliminary data.</text>
</comment>
<dbReference type="EMBL" id="JAURVH010001514">
    <property type="protein sequence ID" value="KAK5933335.1"/>
    <property type="molecule type" value="Genomic_DNA"/>
</dbReference>
<dbReference type="InterPro" id="IPR051147">
    <property type="entry name" value="CFAP_domain-containing"/>
</dbReference>
<evidence type="ECO:0000256" key="2">
    <source>
        <dbReference type="SAM" id="MobiDB-lite"/>
    </source>
</evidence>
<evidence type="ECO:0000313" key="4">
    <source>
        <dbReference type="Proteomes" id="UP001331515"/>
    </source>
</evidence>
<evidence type="ECO:0000313" key="3">
    <source>
        <dbReference type="EMBL" id="KAK5933335.1"/>
    </source>
</evidence>
<feature type="compositionally biased region" description="Basic and acidic residues" evidence="2">
    <location>
        <begin position="44"/>
        <end position="56"/>
    </location>
</feature>